<sequence length="176" mass="19916">MSATATVLQQFVSRLKSRNEDLRAKAAKDLQHYVITELREVLVLRELAVSTPTFFFQQVQPFFDDIFYAVWDSKQAIHEGAVSALRACLILTTQRETKEMQKPQWYKYLVELPGVSIVPNADTGHTRRRRSFRSYSEESRVRQSASKKTEKARVLCPAFIISADTAVQCSAGAAGI</sequence>
<accession>A0A9Q9WMU2</accession>
<proteinExistence type="predicted"/>
<dbReference type="GeneID" id="109046364"/>
<reference evidence="1" key="1">
    <citation type="submission" date="2025-08" db="UniProtKB">
        <authorList>
            <consortium name="RefSeq"/>
        </authorList>
    </citation>
    <scope>IDENTIFICATION</scope>
    <source>
        <tissue evidence="1">Muscle</tissue>
    </source>
</reference>
<evidence type="ECO:0000313" key="1">
    <source>
        <dbReference type="RefSeq" id="XP_042586295.1"/>
    </source>
</evidence>
<dbReference type="RefSeq" id="XP_042586295.1">
    <property type="nucleotide sequence ID" value="XM_042730361.1"/>
</dbReference>
<dbReference type="Proteomes" id="UP001155660">
    <property type="component" value="Chromosome B8"/>
</dbReference>
<name>A0A9Q9WMU2_CYPCA</name>
<protein>
    <submittedName>
        <fullName evidence="1">Serine/threonine-protein kinase Tor-like isoform X3</fullName>
    </submittedName>
</protein>
<organism evidence="1">
    <name type="scientific">Cyprinus carpio</name>
    <name type="common">Common carp</name>
    <dbReference type="NCBI Taxonomy" id="7962"/>
    <lineage>
        <taxon>Eukaryota</taxon>
        <taxon>Metazoa</taxon>
        <taxon>Chordata</taxon>
        <taxon>Craniata</taxon>
        <taxon>Vertebrata</taxon>
        <taxon>Euteleostomi</taxon>
        <taxon>Actinopterygii</taxon>
        <taxon>Neopterygii</taxon>
        <taxon>Teleostei</taxon>
        <taxon>Ostariophysi</taxon>
        <taxon>Cypriniformes</taxon>
        <taxon>Cyprinidae</taxon>
        <taxon>Cyprininae</taxon>
        <taxon>Cyprinus</taxon>
    </lineage>
</organism>
<dbReference type="AlphaFoldDB" id="A0A9Q9WMU2"/>
<gene>
    <name evidence="1" type="primary">LOC109046364</name>
</gene>